<dbReference type="PANTHER" id="PTHR11626">
    <property type="entry name" value="FARNESYL-DIPHOSPHATE FARNESYLTRANSFERASE"/>
    <property type="match status" value="1"/>
</dbReference>
<dbReference type="InterPro" id="IPR008949">
    <property type="entry name" value="Isoprenoid_synthase_dom_sf"/>
</dbReference>
<evidence type="ECO:0000313" key="1">
    <source>
        <dbReference type="EMBL" id="KRW99795.1"/>
    </source>
</evidence>
<comment type="caution">
    <text evidence="1">The sequence shown here is derived from an EMBL/GenBank/DDBJ whole genome shotgun (WGS) entry which is preliminary data.</text>
</comment>
<keyword evidence="2" id="KW-1185">Reference proteome</keyword>
<dbReference type="GO" id="GO:0045338">
    <property type="term" value="P:farnesyl diphosphate metabolic process"/>
    <property type="evidence" value="ECO:0007669"/>
    <property type="project" value="InterPro"/>
</dbReference>
<sequence>MSGKQYTKDALTILKETSRTFFVPISKLNGDPKDAVASAYLCLRAIDEIEDHEKIANKDKVKLLRNVSMKLQEYRADSTAEQLTPEWEGFESQLPEVSLRIGEWILYCPEAMRGRIVDATSAMSDRMANWADRDFQINTVQDLDGYTFSVAGSVGLLLSDIWAHYDQCITDRSLAVGFGRGLQSVNILRNKLEDKVRGVEWYPKGFTNTEMFEYAERNLAFAKLYMKSLPKGSSALLFCRIPLNLALATISALKKGKEKLSREEVVQICNEAEDDNKAEGQDQDFIVNSIKQVDQDQQKYKQQLNGQEA</sequence>
<proteinExistence type="predicted"/>
<dbReference type="SUPFAM" id="SSF48576">
    <property type="entry name" value="Terpenoid synthases"/>
    <property type="match status" value="1"/>
</dbReference>
<dbReference type="Pfam" id="PF00494">
    <property type="entry name" value="SQS_PSY"/>
    <property type="match status" value="1"/>
</dbReference>
<dbReference type="PANTHER" id="PTHR11626:SF2">
    <property type="entry name" value="SQUALENE SYNTHASE"/>
    <property type="match status" value="1"/>
</dbReference>
<dbReference type="Gene3D" id="1.10.600.10">
    <property type="entry name" value="Farnesyl Diphosphate Synthase"/>
    <property type="match status" value="1"/>
</dbReference>
<dbReference type="OMA" id="FCQIPLT"/>
<organism evidence="1 2">
    <name type="scientific">Pseudocohnilembus persalinus</name>
    <name type="common">Ciliate</name>
    <dbReference type="NCBI Taxonomy" id="266149"/>
    <lineage>
        <taxon>Eukaryota</taxon>
        <taxon>Sar</taxon>
        <taxon>Alveolata</taxon>
        <taxon>Ciliophora</taxon>
        <taxon>Intramacronucleata</taxon>
        <taxon>Oligohymenophorea</taxon>
        <taxon>Scuticociliatia</taxon>
        <taxon>Philasterida</taxon>
        <taxon>Pseudocohnilembidae</taxon>
        <taxon>Pseudocohnilembus</taxon>
    </lineage>
</organism>
<name>A0A0V0QC41_PSEPJ</name>
<dbReference type="EMBL" id="LDAU01000204">
    <property type="protein sequence ID" value="KRW99795.1"/>
    <property type="molecule type" value="Genomic_DNA"/>
</dbReference>
<gene>
    <name evidence="1" type="ORF">PPERSA_07872</name>
</gene>
<dbReference type="OrthoDB" id="431150at2759"/>
<dbReference type="InterPro" id="IPR002060">
    <property type="entry name" value="Squ/phyt_synthse"/>
</dbReference>
<protein>
    <submittedName>
        <fullName evidence="1">Terpenoid synthase</fullName>
    </submittedName>
</protein>
<dbReference type="InterPro" id="IPR044844">
    <property type="entry name" value="Trans_IPPS_euk-type"/>
</dbReference>
<dbReference type="InParanoid" id="A0A0V0QC41"/>
<reference evidence="1 2" key="1">
    <citation type="journal article" date="2015" name="Sci. Rep.">
        <title>Genome of the facultative scuticociliatosis pathogen Pseudocohnilembus persalinus provides insight into its virulence through horizontal gene transfer.</title>
        <authorList>
            <person name="Xiong J."/>
            <person name="Wang G."/>
            <person name="Cheng J."/>
            <person name="Tian M."/>
            <person name="Pan X."/>
            <person name="Warren A."/>
            <person name="Jiang C."/>
            <person name="Yuan D."/>
            <person name="Miao W."/>
        </authorList>
    </citation>
    <scope>NUCLEOTIDE SEQUENCE [LARGE SCALE GENOMIC DNA]</scope>
    <source>
        <strain evidence="1">36N120E</strain>
    </source>
</reference>
<evidence type="ECO:0000313" key="2">
    <source>
        <dbReference type="Proteomes" id="UP000054937"/>
    </source>
</evidence>
<dbReference type="Proteomes" id="UP000054937">
    <property type="component" value="Unassembled WGS sequence"/>
</dbReference>
<dbReference type="GO" id="GO:0051996">
    <property type="term" value="F:squalene synthase [NAD(P)H] activity"/>
    <property type="evidence" value="ECO:0007669"/>
    <property type="project" value="InterPro"/>
</dbReference>
<dbReference type="AlphaFoldDB" id="A0A0V0QC41"/>
<accession>A0A0V0QC41</accession>